<name>A0A6A6RIC6_9PLEO</name>
<keyword evidence="3" id="KW-1185">Reference proteome</keyword>
<organism evidence="2 3">
    <name type="scientific">Massarina eburnea CBS 473.64</name>
    <dbReference type="NCBI Taxonomy" id="1395130"/>
    <lineage>
        <taxon>Eukaryota</taxon>
        <taxon>Fungi</taxon>
        <taxon>Dikarya</taxon>
        <taxon>Ascomycota</taxon>
        <taxon>Pezizomycotina</taxon>
        <taxon>Dothideomycetes</taxon>
        <taxon>Pleosporomycetidae</taxon>
        <taxon>Pleosporales</taxon>
        <taxon>Massarineae</taxon>
        <taxon>Massarinaceae</taxon>
        <taxon>Massarina</taxon>
    </lineage>
</organism>
<accession>A0A6A6RIC6</accession>
<feature type="compositionally biased region" description="Polar residues" evidence="1">
    <location>
        <begin position="40"/>
        <end position="56"/>
    </location>
</feature>
<evidence type="ECO:0000256" key="1">
    <source>
        <dbReference type="SAM" id="MobiDB-lite"/>
    </source>
</evidence>
<feature type="region of interest" description="Disordered" evidence="1">
    <location>
        <begin position="222"/>
        <end position="271"/>
    </location>
</feature>
<feature type="compositionally biased region" description="Low complexity" evidence="1">
    <location>
        <begin position="11"/>
        <end position="27"/>
    </location>
</feature>
<protein>
    <submittedName>
        <fullName evidence="2">Uncharacterized protein</fullName>
    </submittedName>
</protein>
<proteinExistence type="predicted"/>
<sequence length="271" mass="30221">MDLEPFVGCQPVPSLPSSPISSTTPNSEKSSAAQKPESWPFTTITASKKLFTSRSNAPEKPKKPADTAPPPPTPQSLDYNVFRVEEGIKECLRWRRENEYNNHSIIERPQEEKIAKWVKIYSDAMTCSPQEARKSLASSLAKDRRLLGCGSEEVGKEDHEYAAKWMWYYGWDRSVMDLTETAFTPMDIEHKLPRSNLSTRSKESTVSQSSTATSKSSLFSFPSVKSQGSMNSQSSVESQASDKTQVSTGPLFSSRSRRKHEGKIATNALET</sequence>
<reference evidence="2" key="1">
    <citation type="journal article" date="2020" name="Stud. Mycol.">
        <title>101 Dothideomycetes genomes: a test case for predicting lifestyles and emergence of pathogens.</title>
        <authorList>
            <person name="Haridas S."/>
            <person name="Albert R."/>
            <person name="Binder M."/>
            <person name="Bloem J."/>
            <person name="Labutti K."/>
            <person name="Salamov A."/>
            <person name="Andreopoulos B."/>
            <person name="Baker S."/>
            <person name="Barry K."/>
            <person name="Bills G."/>
            <person name="Bluhm B."/>
            <person name="Cannon C."/>
            <person name="Castanera R."/>
            <person name="Culley D."/>
            <person name="Daum C."/>
            <person name="Ezra D."/>
            <person name="Gonzalez J."/>
            <person name="Henrissat B."/>
            <person name="Kuo A."/>
            <person name="Liang C."/>
            <person name="Lipzen A."/>
            <person name="Lutzoni F."/>
            <person name="Magnuson J."/>
            <person name="Mondo S."/>
            <person name="Nolan M."/>
            <person name="Ohm R."/>
            <person name="Pangilinan J."/>
            <person name="Park H.-J."/>
            <person name="Ramirez L."/>
            <person name="Alfaro M."/>
            <person name="Sun H."/>
            <person name="Tritt A."/>
            <person name="Yoshinaga Y."/>
            <person name="Zwiers L.-H."/>
            <person name="Turgeon B."/>
            <person name="Goodwin S."/>
            <person name="Spatafora J."/>
            <person name="Crous P."/>
            <person name="Grigoriev I."/>
        </authorList>
    </citation>
    <scope>NUCLEOTIDE SEQUENCE</scope>
    <source>
        <strain evidence="2">CBS 473.64</strain>
    </source>
</reference>
<evidence type="ECO:0000313" key="2">
    <source>
        <dbReference type="EMBL" id="KAF2634837.1"/>
    </source>
</evidence>
<feature type="compositionally biased region" description="Polar residues" evidence="1">
    <location>
        <begin position="223"/>
        <end position="254"/>
    </location>
</feature>
<dbReference type="EMBL" id="MU006813">
    <property type="protein sequence ID" value="KAF2634837.1"/>
    <property type="molecule type" value="Genomic_DNA"/>
</dbReference>
<evidence type="ECO:0000313" key="3">
    <source>
        <dbReference type="Proteomes" id="UP000799753"/>
    </source>
</evidence>
<dbReference type="Proteomes" id="UP000799753">
    <property type="component" value="Unassembled WGS sequence"/>
</dbReference>
<gene>
    <name evidence="2" type="ORF">P280DRAFT_207840</name>
</gene>
<dbReference type="AlphaFoldDB" id="A0A6A6RIC6"/>
<feature type="region of interest" description="Disordered" evidence="1">
    <location>
        <begin position="1"/>
        <end position="78"/>
    </location>
</feature>